<dbReference type="Proteomes" id="UP001194468">
    <property type="component" value="Unassembled WGS sequence"/>
</dbReference>
<accession>A0AAD4GAV4</accession>
<dbReference type="InterPro" id="IPR004226">
    <property type="entry name" value="TBCA"/>
</dbReference>
<dbReference type="GO" id="GO:0007021">
    <property type="term" value="P:tubulin complex assembly"/>
    <property type="evidence" value="ECO:0007669"/>
    <property type="project" value="UniProtKB-UniRule"/>
</dbReference>
<dbReference type="GO" id="GO:0007023">
    <property type="term" value="P:post-chaperonin tubulin folding pathway"/>
    <property type="evidence" value="ECO:0007669"/>
    <property type="project" value="UniProtKB-UniRule"/>
</dbReference>
<dbReference type="GO" id="GO:0048487">
    <property type="term" value="F:beta-tubulin binding"/>
    <property type="evidence" value="ECO:0007669"/>
    <property type="project" value="InterPro"/>
</dbReference>
<comment type="subcellular location">
    <subcellularLocation>
        <location evidence="3">Cytoplasm</location>
        <location evidence="3">Cytoskeleton</location>
    </subcellularLocation>
</comment>
<dbReference type="EMBL" id="WHUW01000033">
    <property type="protein sequence ID" value="KAF8433545.1"/>
    <property type="molecule type" value="Genomic_DNA"/>
</dbReference>
<keyword evidence="3" id="KW-0206">Cytoskeleton</keyword>
<keyword evidence="2 3" id="KW-0143">Chaperone</keyword>
<comment type="caution">
    <text evidence="4">The sequence shown here is derived from an EMBL/GenBank/DDBJ whole genome shotgun (WGS) entry which is preliminary data.</text>
</comment>
<dbReference type="GO" id="GO:0005829">
    <property type="term" value="C:cytosol"/>
    <property type="evidence" value="ECO:0007669"/>
    <property type="project" value="TreeGrafter"/>
</dbReference>
<evidence type="ECO:0000256" key="2">
    <source>
        <dbReference type="ARBA" id="ARBA00023186"/>
    </source>
</evidence>
<reference evidence="4" key="2">
    <citation type="journal article" date="2020" name="Nat. Commun.">
        <title>Large-scale genome sequencing of mycorrhizal fungi provides insights into the early evolution of symbiotic traits.</title>
        <authorList>
            <person name="Miyauchi S."/>
            <person name="Kiss E."/>
            <person name="Kuo A."/>
            <person name="Drula E."/>
            <person name="Kohler A."/>
            <person name="Sanchez-Garcia M."/>
            <person name="Morin E."/>
            <person name="Andreopoulos B."/>
            <person name="Barry K.W."/>
            <person name="Bonito G."/>
            <person name="Buee M."/>
            <person name="Carver A."/>
            <person name="Chen C."/>
            <person name="Cichocki N."/>
            <person name="Clum A."/>
            <person name="Culley D."/>
            <person name="Crous P.W."/>
            <person name="Fauchery L."/>
            <person name="Girlanda M."/>
            <person name="Hayes R.D."/>
            <person name="Keri Z."/>
            <person name="LaButti K."/>
            <person name="Lipzen A."/>
            <person name="Lombard V."/>
            <person name="Magnuson J."/>
            <person name="Maillard F."/>
            <person name="Murat C."/>
            <person name="Nolan M."/>
            <person name="Ohm R.A."/>
            <person name="Pangilinan J."/>
            <person name="Pereira M.F."/>
            <person name="Perotto S."/>
            <person name="Peter M."/>
            <person name="Pfister S."/>
            <person name="Riley R."/>
            <person name="Sitrit Y."/>
            <person name="Stielow J.B."/>
            <person name="Szollosi G."/>
            <person name="Zifcakova L."/>
            <person name="Stursova M."/>
            <person name="Spatafora J.W."/>
            <person name="Tedersoo L."/>
            <person name="Vaario L.M."/>
            <person name="Yamada A."/>
            <person name="Yan M."/>
            <person name="Wang P."/>
            <person name="Xu J."/>
            <person name="Bruns T."/>
            <person name="Baldrian P."/>
            <person name="Vilgalys R."/>
            <person name="Dunand C."/>
            <person name="Henrissat B."/>
            <person name="Grigoriev I.V."/>
            <person name="Hibbett D."/>
            <person name="Nagy L.G."/>
            <person name="Martin F.M."/>
        </authorList>
    </citation>
    <scope>NUCLEOTIDE SEQUENCE</scope>
    <source>
        <strain evidence="4">BED1</strain>
    </source>
</reference>
<comment type="similarity">
    <text evidence="1 3">Belongs to the TBCA family.</text>
</comment>
<gene>
    <name evidence="4" type="ORF">L210DRAFT_3411729</name>
</gene>
<evidence type="ECO:0000256" key="3">
    <source>
        <dbReference type="RuleBase" id="RU364030"/>
    </source>
</evidence>
<proteinExistence type="inferred from homology"/>
<evidence type="ECO:0000313" key="4">
    <source>
        <dbReference type="EMBL" id="KAF8433545.1"/>
    </source>
</evidence>
<reference evidence="4" key="1">
    <citation type="submission" date="2019-10" db="EMBL/GenBank/DDBJ databases">
        <authorList>
            <consortium name="DOE Joint Genome Institute"/>
            <person name="Kuo A."/>
            <person name="Miyauchi S."/>
            <person name="Kiss E."/>
            <person name="Drula E."/>
            <person name="Kohler A."/>
            <person name="Sanchez-Garcia M."/>
            <person name="Andreopoulos B."/>
            <person name="Barry K.W."/>
            <person name="Bonito G."/>
            <person name="Buee M."/>
            <person name="Carver A."/>
            <person name="Chen C."/>
            <person name="Cichocki N."/>
            <person name="Clum A."/>
            <person name="Culley D."/>
            <person name="Crous P.W."/>
            <person name="Fauchery L."/>
            <person name="Girlanda M."/>
            <person name="Hayes R."/>
            <person name="Keri Z."/>
            <person name="LaButti K."/>
            <person name="Lipzen A."/>
            <person name="Lombard V."/>
            <person name="Magnuson J."/>
            <person name="Maillard F."/>
            <person name="Morin E."/>
            <person name="Murat C."/>
            <person name="Nolan M."/>
            <person name="Ohm R."/>
            <person name="Pangilinan J."/>
            <person name="Pereira M."/>
            <person name="Perotto S."/>
            <person name="Peter M."/>
            <person name="Riley R."/>
            <person name="Sitrit Y."/>
            <person name="Stielow B."/>
            <person name="Szollosi G."/>
            <person name="Zifcakova L."/>
            <person name="Stursova M."/>
            <person name="Spatafora J.W."/>
            <person name="Tedersoo L."/>
            <person name="Vaario L.-M."/>
            <person name="Yamada A."/>
            <person name="Yan M."/>
            <person name="Wang P."/>
            <person name="Xu J."/>
            <person name="Bruns T."/>
            <person name="Baldrian P."/>
            <person name="Vilgalys R."/>
            <person name="Henrissat B."/>
            <person name="Grigoriev I.V."/>
            <person name="Hibbett D."/>
            <person name="Nagy L.G."/>
            <person name="Martin F.M."/>
        </authorList>
    </citation>
    <scope>NUCLEOTIDE SEQUENCE</scope>
    <source>
        <strain evidence="4">BED1</strain>
    </source>
</reference>
<organism evidence="4 5">
    <name type="scientific">Boletus edulis BED1</name>
    <dbReference type="NCBI Taxonomy" id="1328754"/>
    <lineage>
        <taxon>Eukaryota</taxon>
        <taxon>Fungi</taxon>
        <taxon>Dikarya</taxon>
        <taxon>Basidiomycota</taxon>
        <taxon>Agaricomycotina</taxon>
        <taxon>Agaricomycetes</taxon>
        <taxon>Agaricomycetidae</taxon>
        <taxon>Boletales</taxon>
        <taxon>Boletineae</taxon>
        <taxon>Boletaceae</taxon>
        <taxon>Boletoideae</taxon>
        <taxon>Boletus</taxon>
    </lineage>
</organism>
<dbReference type="AlphaFoldDB" id="A0AAD4GAV4"/>
<protein>
    <recommendedName>
        <fullName evidence="3">Tubulin-specific chaperone A</fullName>
    </recommendedName>
</protein>
<comment type="subunit">
    <text evidence="3">Supercomplex made of cofactors A to E. Cofactors A and D function by capturing and stabilizing tubulin in a quasi-native conformation. Cofactor E binds to the cofactor D-tubulin complex; interaction with cofactor C then causes the release of tubulin polypeptides that are committed to the native state.</text>
</comment>
<keyword evidence="5" id="KW-1185">Reference proteome</keyword>
<name>A0AAD4GAV4_BOLED</name>
<dbReference type="Pfam" id="PF02970">
    <property type="entry name" value="TBCA"/>
    <property type="match status" value="1"/>
</dbReference>
<sequence length="123" mass="14127">MSTSKGTDSEKVAVQRQLKIKVGAAKRLLKEHDIYKKEAEDRQCKVDRIVAENGEEWEIRIAKRLSEESQRMIKDTGDRLEKTVQDLKTLIDSVKSRPEFTQDKELLDAEKELTEATAQVPDI</sequence>
<evidence type="ECO:0000313" key="5">
    <source>
        <dbReference type="Proteomes" id="UP001194468"/>
    </source>
</evidence>
<dbReference type="SUPFAM" id="SSF46988">
    <property type="entry name" value="Tubulin chaperone cofactor A"/>
    <property type="match status" value="1"/>
</dbReference>
<evidence type="ECO:0000256" key="1">
    <source>
        <dbReference type="ARBA" id="ARBA00006806"/>
    </source>
</evidence>
<dbReference type="PANTHER" id="PTHR21500:SF0">
    <property type="entry name" value="TUBULIN-SPECIFIC CHAPERONE A"/>
    <property type="match status" value="1"/>
</dbReference>
<keyword evidence="3" id="KW-0493">Microtubule</keyword>
<dbReference type="Gene3D" id="1.20.58.90">
    <property type="match status" value="1"/>
</dbReference>
<dbReference type="InterPro" id="IPR036126">
    <property type="entry name" value="TBCA_sf"/>
</dbReference>
<keyword evidence="3" id="KW-0963">Cytoplasm</keyword>
<dbReference type="GO" id="GO:0005874">
    <property type="term" value="C:microtubule"/>
    <property type="evidence" value="ECO:0007669"/>
    <property type="project" value="UniProtKB-KW"/>
</dbReference>
<dbReference type="PANTHER" id="PTHR21500">
    <property type="entry name" value="TUBULIN-SPECIFIC CHAPERONE A"/>
    <property type="match status" value="1"/>
</dbReference>